<evidence type="ECO:0000256" key="2">
    <source>
        <dbReference type="ARBA" id="ARBA00023274"/>
    </source>
</evidence>
<proteinExistence type="predicted"/>
<sequence length="131" mass="14579">LPPSKSQKDQLVQDKPSEPVLLLGEESPVMLETSKSRGGGQVAHISTVCQPISKALVACHQKYLDEASKKEMEDLLIQDDQSLLGAERQLCESRMFGIPHACARYQKSYQSTIVMIRVPLYLGLRVRRNAA</sequence>
<keyword evidence="2" id="KW-0687">Ribonucleoprotein</keyword>
<dbReference type="GO" id="GO:0003735">
    <property type="term" value="F:structural constituent of ribosome"/>
    <property type="evidence" value="ECO:0007669"/>
    <property type="project" value="InterPro"/>
</dbReference>
<reference evidence="3" key="2">
    <citation type="submission" date="2025-08" db="UniProtKB">
        <authorList>
            <consortium name="Ensembl"/>
        </authorList>
    </citation>
    <scope>IDENTIFICATION</scope>
</reference>
<dbReference type="AlphaFoldDB" id="A0A673SUQ0"/>
<evidence type="ECO:0000256" key="1">
    <source>
        <dbReference type="ARBA" id="ARBA00022980"/>
    </source>
</evidence>
<evidence type="ECO:0000313" key="4">
    <source>
        <dbReference type="Proteomes" id="UP000472268"/>
    </source>
</evidence>
<dbReference type="Pfam" id="PF00380">
    <property type="entry name" value="Ribosomal_S9"/>
    <property type="match status" value="1"/>
</dbReference>
<organism evidence="3 4">
    <name type="scientific">Suricata suricatta</name>
    <name type="common">Meerkat</name>
    <dbReference type="NCBI Taxonomy" id="37032"/>
    <lineage>
        <taxon>Eukaryota</taxon>
        <taxon>Metazoa</taxon>
        <taxon>Chordata</taxon>
        <taxon>Craniata</taxon>
        <taxon>Vertebrata</taxon>
        <taxon>Euteleostomi</taxon>
        <taxon>Mammalia</taxon>
        <taxon>Eutheria</taxon>
        <taxon>Laurasiatheria</taxon>
        <taxon>Carnivora</taxon>
        <taxon>Feliformia</taxon>
        <taxon>Herpestidae</taxon>
        <taxon>Suricata</taxon>
    </lineage>
</organism>
<dbReference type="InterPro" id="IPR000754">
    <property type="entry name" value="Ribosomal_uS9"/>
</dbReference>
<protein>
    <submittedName>
        <fullName evidence="3">Uncharacterized protein</fullName>
    </submittedName>
</protein>
<dbReference type="Proteomes" id="UP000472268">
    <property type="component" value="Chromosome 2"/>
</dbReference>
<keyword evidence="1" id="KW-0689">Ribosomal protein</keyword>
<dbReference type="GO" id="GO:0006412">
    <property type="term" value="P:translation"/>
    <property type="evidence" value="ECO:0007669"/>
    <property type="project" value="InterPro"/>
</dbReference>
<dbReference type="GO" id="GO:1990904">
    <property type="term" value="C:ribonucleoprotein complex"/>
    <property type="evidence" value="ECO:0007669"/>
    <property type="project" value="UniProtKB-KW"/>
</dbReference>
<dbReference type="Gene3D" id="3.30.230.10">
    <property type="match status" value="1"/>
</dbReference>
<dbReference type="InterPro" id="IPR020568">
    <property type="entry name" value="Ribosomal_Su5_D2-typ_SF"/>
</dbReference>
<dbReference type="Ensembl" id="ENSSSUT00005001120.1">
    <property type="protein sequence ID" value="ENSSSUP00005000940.1"/>
    <property type="gene ID" value="ENSSSUG00005000668.1"/>
</dbReference>
<dbReference type="InterPro" id="IPR014721">
    <property type="entry name" value="Ribsml_uS5_D2-typ_fold_subgr"/>
</dbReference>
<evidence type="ECO:0000313" key="3">
    <source>
        <dbReference type="Ensembl" id="ENSSSUP00005000940.1"/>
    </source>
</evidence>
<reference evidence="3" key="3">
    <citation type="submission" date="2025-09" db="UniProtKB">
        <authorList>
            <consortium name="Ensembl"/>
        </authorList>
    </citation>
    <scope>IDENTIFICATION</scope>
</reference>
<name>A0A673SUQ0_SURSU</name>
<reference evidence="3 4" key="1">
    <citation type="submission" date="2019-05" db="EMBL/GenBank/DDBJ databases">
        <title>A Chromosome-scale Meerkat (S. suricatta) Genome Assembly.</title>
        <authorList>
            <person name="Dudchenko O."/>
            <person name="Lieberman Aiden E."/>
            <person name="Tung J."/>
            <person name="Barreiro L.B."/>
            <person name="Clutton-Brock T.H."/>
        </authorList>
    </citation>
    <scope>NUCLEOTIDE SEQUENCE [LARGE SCALE GENOMIC DNA]</scope>
</reference>
<dbReference type="SUPFAM" id="SSF54211">
    <property type="entry name" value="Ribosomal protein S5 domain 2-like"/>
    <property type="match status" value="1"/>
</dbReference>
<dbReference type="GO" id="GO:0005840">
    <property type="term" value="C:ribosome"/>
    <property type="evidence" value="ECO:0007669"/>
    <property type="project" value="UniProtKB-KW"/>
</dbReference>
<accession>A0A673SUQ0</accession>
<keyword evidence="4" id="KW-1185">Reference proteome</keyword>